<dbReference type="Gene3D" id="3.40.850.10">
    <property type="entry name" value="Kinesin motor domain"/>
    <property type="match status" value="1"/>
</dbReference>
<gene>
    <name evidence="7" type="ORF">Ciccas_000197</name>
</gene>
<dbReference type="GO" id="GO:0003774">
    <property type="term" value="F:cytoskeletal motor activity"/>
    <property type="evidence" value="ECO:0007669"/>
    <property type="project" value="UniProtKB-UniRule"/>
</dbReference>
<accession>A0ABD2QNL8</accession>
<protein>
    <recommendedName>
        <fullName evidence="6">Myosin motor domain-containing protein</fullName>
    </recommendedName>
</protein>
<keyword evidence="1 5" id="KW-0547">Nucleotide-binding</keyword>
<dbReference type="PANTHER" id="PTHR47335">
    <property type="entry name" value="UNCONVENTIONAL MYOSIN-XVI"/>
    <property type="match status" value="1"/>
</dbReference>
<dbReference type="EMBL" id="JBJKFK010000010">
    <property type="protein sequence ID" value="KAL3321122.1"/>
    <property type="molecule type" value="Genomic_DNA"/>
</dbReference>
<dbReference type="PANTHER" id="PTHR47335:SF1">
    <property type="entry name" value="UNCONVENTIONAL MYOSIN-XVI"/>
    <property type="match status" value="1"/>
</dbReference>
<dbReference type="GO" id="GO:0003779">
    <property type="term" value="F:actin binding"/>
    <property type="evidence" value="ECO:0007669"/>
    <property type="project" value="UniProtKB-KW"/>
</dbReference>
<dbReference type="InterPro" id="IPR036961">
    <property type="entry name" value="Kinesin_motor_dom_sf"/>
</dbReference>
<comment type="caution">
    <text evidence="7">The sequence shown here is derived from an EMBL/GenBank/DDBJ whole genome shotgun (WGS) entry which is preliminary data.</text>
</comment>
<dbReference type="Pfam" id="PF00063">
    <property type="entry name" value="Myosin_head"/>
    <property type="match status" value="1"/>
</dbReference>
<name>A0ABD2QNL8_9PLAT</name>
<dbReference type="AlphaFoldDB" id="A0ABD2QNL8"/>
<evidence type="ECO:0000313" key="7">
    <source>
        <dbReference type="EMBL" id="KAL3321122.1"/>
    </source>
</evidence>
<keyword evidence="8" id="KW-1185">Reference proteome</keyword>
<feature type="domain" description="Myosin motor" evidence="6">
    <location>
        <begin position="1"/>
        <end position="199"/>
    </location>
</feature>
<proteinExistence type="inferred from homology"/>
<dbReference type="GO" id="GO:0005524">
    <property type="term" value="F:ATP binding"/>
    <property type="evidence" value="ECO:0007669"/>
    <property type="project" value="UniProtKB-UniRule"/>
</dbReference>
<keyword evidence="3 5" id="KW-0518">Myosin</keyword>
<sequence length="199" mass="22027">MNEAVEKLVKTAQRHALQTPLSRSSFGGALPAGLNQFVCFLGHSGSGKSKAVQQALHQVANSTLTSIGPIHKSTFMDRLDSAIELLDAFTCAQTFSNTNASRGLRRFTFSLDHRGHFSGLRVNIDLLEPCRVTRRPKEEPTFHIFYYFLAGLDDSQKKKLLISDLDTPNAFMTPLQRASPHPIRLSANMAEVKSVTQNN</sequence>
<dbReference type="InterPro" id="IPR052838">
    <property type="entry name" value="Myosin-XVI"/>
</dbReference>
<dbReference type="Proteomes" id="UP001626550">
    <property type="component" value="Unassembled WGS sequence"/>
</dbReference>
<evidence type="ECO:0000256" key="2">
    <source>
        <dbReference type="ARBA" id="ARBA00022840"/>
    </source>
</evidence>
<dbReference type="InterPro" id="IPR027417">
    <property type="entry name" value="P-loop_NTPase"/>
</dbReference>
<dbReference type="PRINTS" id="PR00193">
    <property type="entry name" value="MYOSINHEAVY"/>
</dbReference>
<dbReference type="PROSITE" id="PS51456">
    <property type="entry name" value="MYOSIN_MOTOR"/>
    <property type="match status" value="1"/>
</dbReference>
<comment type="similarity">
    <text evidence="5">Belongs to the TRAFAC class myosin-kinesin ATPase superfamily. Myosin family.</text>
</comment>
<evidence type="ECO:0000256" key="1">
    <source>
        <dbReference type="ARBA" id="ARBA00022741"/>
    </source>
</evidence>
<keyword evidence="2 5" id="KW-0067">ATP-binding</keyword>
<dbReference type="InterPro" id="IPR001609">
    <property type="entry name" value="Myosin_head_motor_dom-like"/>
</dbReference>
<feature type="binding site" evidence="5">
    <location>
        <begin position="42"/>
        <end position="49"/>
    </location>
    <ligand>
        <name>ATP</name>
        <dbReference type="ChEBI" id="CHEBI:30616"/>
    </ligand>
</feature>
<dbReference type="GO" id="GO:0016459">
    <property type="term" value="C:myosin complex"/>
    <property type="evidence" value="ECO:0007669"/>
    <property type="project" value="UniProtKB-KW"/>
</dbReference>
<evidence type="ECO:0000313" key="8">
    <source>
        <dbReference type="Proteomes" id="UP001626550"/>
    </source>
</evidence>
<dbReference type="SUPFAM" id="SSF52540">
    <property type="entry name" value="P-loop containing nucleoside triphosphate hydrolases"/>
    <property type="match status" value="1"/>
</dbReference>
<keyword evidence="4 5" id="KW-0505">Motor protein</keyword>
<reference evidence="7 8" key="1">
    <citation type="submission" date="2024-11" db="EMBL/GenBank/DDBJ databases">
        <title>Adaptive evolution of stress response genes in parasites aligns with host niche diversity.</title>
        <authorList>
            <person name="Hahn C."/>
            <person name="Resl P."/>
        </authorList>
    </citation>
    <scope>NUCLEOTIDE SEQUENCE [LARGE SCALE GENOMIC DNA]</scope>
    <source>
        <strain evidence="7">EGGRZ-B1_66</strain>
        <tissue evidence="7">Body</tissue>
    </source>
</reference>
<evidence type="ECO:0000256" key="5">
    <source>
        <dbReference type="PROSITE-ProRule" id="PRU00782"/>
    </source>
</evidence>
<evidence type="ECO:0000259" key="6">
    <source>
        <dbReference type="PROSITE" id="PS51456"/>
    </source>
</evidence>
<evidence type="ECO:0000256" key="3">
    <source>
        <dbReference type="ARBA" id="ARBA00023123"/>
    </source>
</evidence>
<organism evidence="7 8">
    <name type="scientific">Cichlidogyrus casuarinus</name>
    <dbReference type="NCBI Taxonomy" id="1844966"/>
    <lineage>
        <taxon>Eukaryota</taxon>
        <taxon>Metazoa</taxon>
        <taxon>Spiralia</taxon>
        <taxon>Lophotrochozoa</taxon>
        <taxon>Platyhelminthes</taxon>
        <taxon>Monogenea</taxon>
        <taxon>Monopisthocotylea</taxon>
        <taxon>Dactylogyridea</taxon>
        <taxon>Ancyrocephalidae</taxon>
        <taxon>Cichlidogyrus</taxon>
    </lineage>
</organism>
<keyword evidence="5" id="KW-0009">Actin-binding</keyword>
<comment type="caution">
    <text evidence="5">Lacks conserved residue(s) required for the propagation of feature annotation.</text>
</comment>
<evidence type="ECO:0000256" key="4">
    <source>
        <dbReference type="ARBA" id="ARBA00023175"/>
    </source>
</evidence>